<evidence type="ECO:0000256" key="2">
    <source>
        <dbReference type="SAM" id="SignalP"/>
    </source>
</evidence>
<feature type="chain" id="PRO_5020850519" evidence="2">
    <location>
        <begin position="23"/>
        <end position="203"/>
    </location>
</feature>
<reference evidence="3 4" key="2">
    <citation type="submission" date="2019-02" db="EMBL/GenBank/DDBJ databases">
        <title>'Lichenibacterium ramalinii' gen. nov. sp. nov., 'Lichenibacterium minor' gen. nov. sp. nov.</title>
        <authorList>
            <person name="Pankratov T."/>
        </authorList>
    </citation>
    <scope>NUCLEOTIDE SEQUENCE [LARGE SCALE GENOMIC DNA]</scope>
    <source>
        <strain evidence="3 4">RmlP026</strain>
    </source>
</reference>
<dbReference type="AlphaFoldDB" id="A0A4Q2U9C2"/>
<accession>A0A4Q2U9C2</accession>
<feature type="signal peptide" evidence="2">
    <location>
        <begin position="1"/>
        <end position="22"/>
    </location>
</feature>
<evidence type="ECO:0000313" key="4">
    <source>
        <dbReference type="Proteomes" id="UP000290759"/>
    </source>
</evidence>
<gene>
    <name evidence="3" type="ORF">D3273_02655</name>
</gene>
<comment type="caution">
    <text evidence="3">The sequence shown here is derived from an EMBL/GenBank/DDBJ whole genome shotgun (WGS) entry which is preliminary data.</text>
</comment>
<name>A0A4Q2U9C2_9HYPH</name>
<feature type="region of interest" description="Disordered" evidence="1">
    <location>
        <begin position="33"/>
        <end position="53"/>
    </location>
</feature>
<reference evidence="3 4" key="1">
    <citation type="submission" date="2018-12" db="EMBL/GenBank/DDBJ databases">
        <authorList>
            <person name="Grouzdev D.S."/>
            <person name="Krutkina M.S."/>
        </authorList>
    </citation>
    <scope>NUCLEOTIDE SEQUENCE [LARGE SCALE GENOMIC DNA]</scope>
    <source>
        <strain evidence="3 4">RmlP026</strain>
    </source>
</reference>
<protein>
    <submittedName>
        <fullName evidence="3">Uncharacterized protein</fullName>
    </submittedName>
</protein>
<evidence type="ECO:0000313" key="3">
    <source>
        <dbReference type="EMBL" id="RYC33393.1"/>
    </source>
</evidence>
<organism evidence="3 4">
    <name type="scientific">Lichenibacterium minor</name>
    <dbReference type="NCBI Taxonomy" id="2316528"/>
    <lineage>
        <taxon>Bacteria</taxon>
        <taxon>Pseudomonadati</taxon>
        <taxon>Pseudomonadota</taxon>
        <taxon>Alphaproteobacteria</taxon>
        <taxon>Hyphomicrobiales</taxon>
        <taxon>Lichenihabitantaceae</taxon>
        <taxon>Lichenibacterium</taxon>
    </lineage>
</organism>
<dbReference type="OrthoDB" id="7997461at2"/>
<dbReference type="RefSeq" id="WP_129223240.1">
    <property type="nucleotide sequence ID" value="NZ_QYBB01000002.1"/>
</dbReference>
<evidence type="ECO:0000256" key="1">
    <source>
        <dbReference type="SAM" id="MobiDB-lite"/>
    </source>
</evidence>
<proteinExistence type="predicted"/>
<keyword evidence="2" id="KW-0732">Signal</keyword>
<sequence length="203" mass="20954">MRATLSPALLAPVLLGLGLALAAPGLAAAQSAPAASPAAPGSPAAPQTPAADAAADAAGVQQMALTPALVDQFVAANKEVNAILDKLPDGTDQPDPATLAKLDATAQKYKFADYKQYDAVESNIGIVMAGIDPQTKQYIGPDAVIKKQIAQVEADKQISAKDKKDTVDQLNAALPTVPKLQYPGNVDVVVKSYDKLNETMPQD</sequence>
<keyword evidence="4" id="KW-1185">Reference proteome</keyword>
<dbReference type="Proteomes" id="UP000290759">
    <property type="component" value="Unassembled WGS sequence"/>
</dbReference>
<dbReference type="EMBL" id="QYBB01000002">
    <property type="protein sequence ID" value="RYC33393.1"/>
    <property type="molecule type" value="Genomic_DNA"/>
</dbReference>